<keyword evidence="2" id="KW-1185">Reference proteome</keyword>
<comment type="caution">
    <text evidence="1">The sequence shown here is derived from an EMBL/GenBank/DDBJ whole genome shotgun (WGS) entry which is preliminary data.</text>
</comment>
<proteinExistence type="predicted"/>
<reference evidence="1" key="1">
    <citation type="submission" date="2021-06" db="EMBL/GenBank/DDBJ databases">
        <authorList>
            <person name="Kallberg Y."/>
            <person name="Tangrot J."/>
            <person name="Rosling A."/>
        </authorList>
    </citation>
    <scope>NUCLEOTIDE SEQUENCE</scope>
    <source>
        <strain evidence="1">MA453B</strain>
    </source>
</reference>
<protein>
    <submittedName>
        <fullName evidence="1">1452_t:CDS:1</fullName>
    </submittedName>
</protein>
<accession>A0A9N8ZR79</accession>
<organism evidence="1 2">
    <name type="scientific">Dentiscutata erythropus</name>
    <dbReference type="NCBI Taxonomy" id="1348616"/>
    <lineage>
        <taxon>Eukaryota</taxon>
        <taxon>Fungi</taxon>
        <taxon>Fungi incertae sedis</taxon>
        <taxon>Mucoromycota</taxon>
        <taxon>Glomeromycotina</taxon>
        <taxon>Glomeromycetes</taxon>
        <taxon>Diversisporales</taxon>
        <taxon>Gigasporaceae</taxon>
        <taxon>Dentiscutata</taxon>
    </lineage>
</organism>
<evidence type="ECO:0000313" key="2">
    <source>
        <dbReference type="Proteomes" id="UP000789405"/>
    </source>
</evidence>
<name>A0A9N8ZR79_9GLOM</name>
<dbReference type="EMBL" id="CAJVPY010001033">
    <property type="protein sequence ID" value="CAG8504144.1"/>
    <property type="molecule type" value="Genomic_DNA"/>
</dbReference>
<evidence type="ECO:0000313" key="1">
    <source>
        <dbReference type="EMBL" id="CAG8504144.1"/>
    </source>
</evidence>
<sequence length="98" mass="10798">MFVVRLLNVEFEKSWSCLAVCSLICVGGGVIRYRSISIRRLGNFVVIVDIRRKSCLSLVVVVALKAGVKFLLASSRGGWVEVEVVAVEEDEASIEQIL</sequence>
<dbReference type="Proteomes" id="UP000789405">
    <property type="component" value="Unassembled WGS sequence"/>
</dbReference>
<dbReference type="AlphaFoldDB" id="A0A9N8ZR79"/>
<gene>
    <name evidence="1" type="ORF">DERYTH_LOCUS3053</name>
</gene>